<evidence type="ECO:0000313" key="3">
    <source>
        <dbReference type="Proteomes" id="UP001181693"/>
    </source>
</evidence>
<reference evidence="2" key="1">
    <citation type="thesis" date="2020" institute="ProQuest LLC" country="789 East Eisenhower Parkway, Ann Arbor, MI, USA">
        <title>Comparative Genomics and Chromosome Evolution.</title>
        <authorList>
            <person name="Mudd A.B."/>
        </authorList>
    </citation>
    <scope>NUCLEOTIDE SEQUENCE</scope>
    <source>
        <strain evidence="2">1538</strain>
        <tissue evidence="2">Blood</tissue>
    </source>
</reference>
<keyword evidence="3" id="KW-1185">Reference proteome</keyword>
<organism evidence="2 3">
    <name type="scientific">Pyxicephalus adspersus</name>
    <name type="common">African bullfrog</name>
    <dbReference type="NCBI Taxonomy" id="30357"/>
    <lineage>
        <taxon>Eukaryota</taxon>
        <taxon>Metazoa</taxon>
        <taxon>Chordata</taxon>
        <taxon>Craniata</taxon>
        <taxon>Vertebrata</taxon>
        <taxon>Euteleostomi</taxon>
        <taxon>Amphibia</taxon>
        <taxon>Batrachia</taxon>
        <taxon>Anura</taxon>
        <taxon>Neobatrachia</taxon>
        <taxon>Ranoidea</taxon>
        <taxon>Pyxicephalidae</taxon>
        <taxon>Pyxicephalinae</taxon>
        <taxon>Pyxicephalus</taxon>
    </lineage>
</organism>
<protein>
    <submittedName>
        <fullName evidence="2">Uncharacterized protein</fullName>
    </submittedName>
</protein>
<dbReference type="Proteomes" id="UP001181693">
    <property type="component" value="Unassembled WGS sequence"/>
</dbReference>
<feature type="region of interest" description="Disordered" evidence="1">
    <location>
        <begin position="104"/>
        <end position="145"/>
    </location>
</feature>
<sequence>MYMSPCWLRLRSRSAMWHRLIHGSCIQYTLCQVHLKRLDKYGRSRWVKSPLGFERHSGTIKLSGIPCSALSRVLLFLLMKLSNGLNVALILTIHQYSPCRSLDTDAEISPTPPDNCKVSDMEVSSTQKHTDLGTYKDLANTAPGK</sequence>
<accession>A0AAV2ZTE1</accession>
<gene>
    <name evidence="2" type="ORF">GDO54_004419</name>
</gene>
<evidence type="ECO:0000313" key="2">
    <source>
        <dbReference type="EMBL" id="DBA15171.1"/>
    </source>
</evidence>
<dbReference type="EMBL" id="DYDO01000012">
    <property type="protein sequence ID" value="DBA15171.1"/>
    <property type="molecule type" value="Genomic_DNA"/>
</dbReference>
<comment type="caution">
    <text evidence="2">The sequence shown here is derived from an EMBL/GenBank/DDBJ whole genome shotgun (WGS) entry which is preliminary data.</text>
</comment>
<proteinExistence type="predicted"/>
<evidence type="ECO:0000256" key="1">
    <source>
        <dbReference type="SAM" id="MobiDB-lite"/>
    </source>
</evidence>
<dbReference type="AlphaFoldDB" id="A0AAV2ZTE1"/>
<name>A0AAV2ZTE1_PYXAD</name>